<dbReference type="EMBL" id="NPDY01000012">
    <property type="protein sequence ID" value="PJZ69089.1"/>
    <property type="molecule type" value="Genomic_DNA"/>
</dbReference>
<evidence type="ECO:0008006" key="5">
    <source>
        <dbReference type="Google" id="ProtNLM"/>
    </source>
</evidence>
<gene>
    <name evidence="1" type="ORF">CH360_12455</name>
    <name evidence="2" type="ORF">CH373_17610</name>
</gene>
<organism evidence="2 4">
    <name type="scientific">Leptospira perolatii</name>
    <dbReference type="NCBI Taxonomy" id="2023191"/>
    <lineage>
        <taxon>Bacteria</taxon>
        <taxon>Pseudomonadati</taxon>
        <taxon>Spirochaetota</taxon>
        <taxon>Spirochaetia</taxon>
        <taxon>Leptospirales</taxon>
        <taxon>Leptospiraceae</taxon>
        <taxon>Leptospira</taxon>
    </lineage>
</organism>
<comment type="caution">
    <text evidence="2">The sequence shown here is derived from an EMBL/GenBank/DDBJ whole genome shotgun (WGS) entry which is preliminary data.</text>
</comment>
<keyword evidence="3" id="KW-1185">Reference proteome</keyword>
<dbReference type="OrthoDB" id="345306at2"/>
<dbReference type="Proteomes" id="UP000231962">
    <property type="component" value="Unassembled WGS sequence"/>
</dbReference>
<dbReference type="Proteomes" id="UP000231990">
    <property type="component" value="Unassembled WGS sequence"/>
</dbReference>
<evidence type="ECO:0000313" key="1">
    <source>
        <dbReference type="EMBL" id="PJZ69089.1"/>
    </source>
</evidence>
<protein>
    <recommendedName>
        <fullName evidence="5">Nif11 domain-containing protein</fullName>
    </recommendedName>
</protein>
<evidence type="ECO:0000313" key="3">
    <source>
        <dbReference type="Proteomes" id="UP000231962"/>
    </source>
</evidence>
<evidence type="ECO:0000313" key="4">
    <source>
        <dbReference type="Proteomes" id="UP000231990"/>
    </source>
</evidence>
<accession>A0A2M9ZIA7</accession>
<reference evidence="3 4" key="1">
    <citation type="submission" date="2017-07" db="EMBL/GenBank/DDBJ databases">
        <title>Leptospira spp. isolated from tropical soils.</title>
        <authorList>
            <person name="Thibeaux R."/>
            <person name="Iraola G."/>
            <person name="Ferres I."/>
            <person name="Bierque E."/>
            <person name="Girault D."/>
            <person name="Soupe-Gilbert M.-E."/>
            <person name="Picardeau M."/>
            <person name="Goarant C."/>
        </authorList>
    </citation>
    <scope>NUCLEOTIDE SEQUENCE [LARGE SCALE GENOMIC DNA]</scope>
    <source>
        <strain evidence="2 4">FH1-B-B1</strain>
        <strain evidence="1 3">FH1-B-C1</strain>
    </source>
</reference>
<dbReference type="EMBL" id="NPDZ01000019">
    <property type="protein sequence ID" value="PJZ71798.1"/>
    <property type="molecule type" value="Genomic_DNA"/>
</dbReference>
<sequence>MKNFIDFTIDLSKNPALGKEAHSVLSKGDATALSNWFASKGYTVSIEEAQRLVDNSSHLSQDSMQQSVKAGY</sequence>
<dbReference type="AlphaFoldDB" id="A0A2M9ZIA7"/>
<name>A0A2M9ZIA7_9LEPT</name>
<proteinExistence type="predicted"/>
<evidence type="ECO:0000313" key="2">
    <source>
        <dbReference type="EMBL" id="PJZ71798.1"/>
    </source>
</evidence>
<dbReference type="RefSeq" id="WP_100714381.1">
    <property type="nucleotide sequence ID" value="NZ_NPDY01000012.1"/>
</dbReference>